<dbReference type="KEGG" id="kim:G3T16_15995"/>
<dbReference type="PANTHER" id="PTHR30188">
    <property type="entry name" value="ABC TRANSPORTER PERMEASE PROTEIN-RELATED"/>
    <property type="match status" value="1"/>
</dbReference>
<dbReference type="InterPro" id="IPR030802">
    <property type="entry name" value="Permease_MalE"/>
</dbReference>
<name>A0A6C0U4A4_9GAMM</name>
<evidence type="ECO:0000313" key="2">
    <source>
        <dbReference type="EMBL" id="QIB66673.1"/>
    </source>
</evidence>
<feature type="transmembrane region" description="Helical" evidence="1">
    <location>
        <begin position="132"/>
        <end position="150"/>
    </location>
</feature>
<sequence length="377" mass="40205">MSDHPPAFELRCDDSARAAQLSLRGDWVQGQAVPDFPDLRSQLNASAARRVVLDGQDLGRRDSLLMAFLLQCHNYCREYDIALDTAALPDNVQRLLAIATAVPPHQPPTVNRRHWWQAGNPARLVHDLLDDIRASIGFFGAVCLALLALVRGRSNTRFTDFRQFCYQAGPDAFAIISLTSILVGMILAYLGAVQLQQFGAGIYVADLVVIGLLREMGVLMTAVVMAGRTGAAYAAQLGTMQANEEIDAIRTMGVSPIEFLVTPRILALMVMMPLLVVYANLLGIAGGAIVSGGMGISLLQYMNQAAAAVTLPHIAVGLLKSVVFAGLIALAGCRSGIQSGRDSAAVGQAATEAVVTALVYLIVADAAINILFQHLDI</sequence>
<keyword evidence="1" id="KW-1133">Transmembrane helix</keyword>
<keyword evidence="1" id="KW-0812">Transmembrane</keyword>
<accession>A0A6C0U4A4</accession>
<keyword evidence="1" id="KW-0472">Membrane</keyword>
<dbReference type="GO" id="GO:0043190">
    <property type="term" value="C:ATP-binding cassette (ABC) transporter complex"/>
    <property type="evidence" value="ECO:0007669"/>
    <property type="project" value="InterPro"/>
</dbReference>
<dbReference type="Pfam" id="PF02405">
    <property type="entry name" value="MlaE"/>
    <property type="match status" value="1"/>
</dbReference>
<dbReference type="GO" id="GO:0005548">
    <property type="term" value="F:phospholipid transporter activity"/>
    <property type="evidence" value="ECO:0007669"/>
    <property type="project" value="TreeGrafter"/>
</dbReference>
<keyword evidence="3" id="KW-1185">Reference proteome</keyword>
<feature type="transmembrane region" description="Helical" evidence="1">
    <location>
        <begin position="353"/>
        <end position="372"/>
    </location>
</feature>
<gene>
    <name evidence="2" type="ORF">G3T16_15995</name>
</gene>
<feature type="transmembrane region" description="Helical" evidence="1">
    <location>
        <begin position="310"/>
        <end position="332"/>
    </location>
</feature>
<evidence type="ECO:0000256" key="1">
    <source>
        <dbReference type="SAM" id="Phobius"/>
    </source>
</evidence>
<dbReference type="PANTHER" id="PTHR30188:SF3">
    <property type="entry name" value="ABC TRANSPORTER PERMEASE"/>
    <property type="match status" value="1"/>
</dbReference>
<dbReference type="Proteomes" id="UP000477680">
    <property type="component" value="Chromosome"/>
</dbReference>
<feature type="transmembrane region" description="Helical" evidence="1">
    <location>
        <begin position="171"/>
        <end position="190"/>
    </location>
</feature>
<feature type="transmembrane region" description="Helical" evidence="1">
    <location>
        <begin position="265"/>
        <end position="290"/>
    </location>
</feature>
<protein>
    <submittedName>
        <fullName evidence="2">STAS domain-containing protein</fullName>
    </submittedName>
</protein>
<dbReference type="AlphaFoldDB" id="A0A6C0U4A4"/>
<dbReference type="Gene3D" id="3.30.750.24">
    <property type="entry name" value="STAS domain"/>
    <property type="match status" value="1"/>
</dbReference>
<proteinExistence type="predicted"/>
<dbReference type="SUPFAM" id="SSF52091">
    <property type="entry name" value="SpoIIaa-like"/>
    <property type="match status" value="1"/>
</dbReference>
<evidence type="ECO:0000313" key="3">
    <source>
        <dbReference type="Proteomes" id="UP000477680"/>
    </source>
</evidence>
<reference evidence="2 3" key="1">
    <citation type="submission" date="2020-02" db="EMBL/GenBank/DDBJ databases">
        <title>Genome sequencing for Kineobactrum sp. M2.</title>
        <authorList>
            <person name="Park S.-J."/>
        </authorList>
    </citation>
    <scope>NUCLEOTIDE SEQUENCE [LARGE SCALE GENOMIC DNA]</scope>
    <source>
        <strain evidence="2 3">M2</strain>
    </source>
</reference>
<organism evidence="2 3">
    <name type="scientific">Kineobactrum salinum</name>
    <dbReference type="NCBI Taxonomy" id="2708301"/>
    <lineage>
        <taxon>Bacteria</taxon>
        <taxon>Pseudomonadati</taxon>
        <taxon>Pseudomonadota</taxon>
        <taxon>Gammaproteobacteria</taxon>
        <taxon>Cellvibrionales</taxon>
        <taxon>Halieaceae</taxon>
        <taxon>Kineobactrum</taxon>
    </lineage>
</organism>
<dbReference type="RefSeq" id="WP_163496107.1">
    <property type="nucleotide sequence ID" value="NZ_CP048711.1"/>
</dbReference>
<feature type="transmembrane region" description="Helical" evidence="1">
    <location>
        <begin position="202"/>
        <end position="226"/>
    </location>
</feature>
<dbReference type="EMBL" id="CP048711">
    <property type="protein sequence ID" value="QIB66673.1"/>
    <property type="molecule type" value="Genomic_DNA"/>
</dbReference>
<dbReference type="InterPro" id="IPR036513">
    <property type="entry name" value="STAS_dom_sf"/>
</dbReference>